<dbReference type="OrthoDB" id="8127387at2"/>
<gene>
    <name evidence="1" type="ORF">HMPREF9696_02295</name>
</gene>
<organism evidence="1 2">
    <name type="scientific">Afipia clevelandensis ATCC 49720</name>
    <dbReference type="NCBI Taxonomy" id="883079"/>
    <lineage>
        <taxon>Bacteria</taxon>
        <taxon>Pseudomonadati</taxon>
        <taxon>Pseudomonadota</taxon>
        <taxon>Alphaproteobacteria</taxon>
        <taxon>Hyphomicrobiales</taxon>
        <taxon>Nitrobacteraceae</taxon>
        <taxon>Afipia</taxon>
    </lineage>
</organism>
<evidence type="ECO:0000313" key="2">
    <source>
        <dbReference type="Proteomes" id="UP000001095"/>
    </source>
</evidence>
<proteinExistence type="predicted"/>
<keyword evidence="2" id="KW-1185">Reference proteome</keyword>
<comment type="caution">
    <text evidence="1">The sequence shown here is derived from an EMBL/GenBank/DDBJ whole genome shotgun (WGS) entry which is preliminary data.</text>
</comment>
<dbReference type="RefSeq" id="WP_002713161.1">
    <property type="nucleotide sequence ID" value="NZ_KB375281.1"/>
</dbReference>
<dbReference type="PATRIC" id="fig|883079.3.peg.2331"/>
<dbReference type="Proteomes" id="UP000001095">
    <property type="component" value="Unassembled WGS sequence"/>
</dbReference>
<evidence type="ECO:0000313" key="1">
    <source>
        <dbReference type="EMBL" id="EKS35460.1"/>
    </source>
</evidence>
<dbReference type="EMBL" id="AGWY01000010">
    <property type="protein sequence ID" value="EKS35460.1"/>
    <property type="molecule type" value="Genomic_DNA"/>
</dbReference>
<accession>K8P734</accession>
<name>K8P734_9BRAD</name>
<protein>
    <submittedName>
        <fullName evidence="1">Uncharacterized protein</fullName>
    </submittedName>
</protein>
<dbReference type="HOGENOM" id="CLU_2393303_0_0_5"/>
<dbReference type="AlphaFoldDB" id="K8P734"/>
<sequence>MNRTGKIIVVVALVLVAVSAYTSYRGTQGFNPAEIDDIKKKITDDFTAKGMTVAEVSMLRGAPRELAGYVKFKAPGSDAVQQKACTATMAADKTTTWSCQ</sequence>
<reference evidence="1 2" key="1">
    <citation type="submission" date="2012-04" db="EMBL/GenBank/DDBJ databases">
        <title>The Genome Sequence of Afipia clevelandensis ATCC 49720.</title>
        <authorList>
            <consortium name="The Broad Institute Genome Sequencing Platform"/>
            <person name="Earl A."/>
            <person name="Ward D."/>
            <person name="Feldgarden M."/>
            <person name="Gevers D."/>
            <person name="Huys G."/>
            <person name="Walker B."/>
            <person name="Young S.K."/>
            <person name="Zeng Q."/>
            <person name="Gargeya S."/>
            <person name="Fitzgerald M."/>
            <person name="Haas B."/>
            <person name="Abouelleil A."/>
            <person name="Alvarado L."/>
            <person name="Arachchi H.M."/>
            <person name="Berlin A."/>
            <person name="Chapman S.B."/>
            <person name="Goldberg J."/>
            <person name="Griggs A."/>
            <person name="Gujja S."/>
            <person name="Hansen M."/>
            <person name="Howarth C."/>
            <person name="Imamovic A."/>
            <person name="Larimer J."/>
            <person name="McCowen C."/>
            <person name="Montmayeur A."/>
            <person name="Murphy C."/>
            <person name="Neiman D."/>
            <person name="Pearson M."/>
            <person name="Priest M."/>
            <person name="Roberts A."/>
            <person name="Saif S."/>
            <person name="Shea T."/>
            <person name="Sisk P."/>
            <person name="Sykes S."/>
            <person name="Wortman J."/>
            <person name="Nusbaum C."/>
            <person name="Birren B."/>
        </authorList>
    </citation>
    <scope>NUCLEOTIDE SEQUENCE [LARGE SCALE GENOMIC DNA]</scope>
    <source>
        <strain evidence="1 2">ATCC 49720</strain>
    </source>
</reference>